<feature type="transmembrane region" description="Helical" evidence="6">
    <location>
        <begin position="199"/>
        <end position="217"/>
    </location>
</feature>
<dbReference type="Pfam" id="PF13886">
    <property type="entry name" value="TM7S3_TM198"/>
    <property type="match status" value="1"/>
</dbReference>
<protein>
    <recommendedName>
        <fullName evidence="8">TM7S3/TM198-like domain-containing protein</fullName>
    </recommendedName>
</protein>
<dbReference type="PANTHER" id="PTHR39469">
    <property type="entry name" value="CHROMOSOME 1, WHOLE GENOME SHOTGUN SEQUENCE"/>
    <property type="match status" value="1"/>
</dbReference>
<accession>A0A2H3IV59</accession>
<proteinExistence type="predicted"/>
<feature type="region of interest" description="Disordered" evidence="5">
    <location>
        <begin position="365"/>
        <end position="416"/>
    </location>
</feature>
<feature type="transmembrane region" description="Helical" evidence="6">
    <location>
        <begin position="223"/>
        <end position="243"/>
    </location>
</feature>
<reference evidence="9 10" key="1">
    <citation type="journal article" date="2012" name="Science">
        <title>The Paleozoic origin of enzymatic lignin decomposition reconstructed from 31 fungal genomes.</title>
        <authorList>
            <person name="Floudas D."/>
            <person name="Binder M."/>
            <person name="Riley R."/>
            <person name="Barry K."/>
            <person name="Blanchette R.A."/>
            <person name="Henrissat B."/>
            <person name="Martinez A.T."/>
            <person name="Otillar R."/>
            <person name="Spatafora J.W."/>
            <person name="Yadav J.S."/>
            <person name="Aerts A."/>
            <person name="Benoit I."/>
            <person name="Boyd A."/>
            <person name="Carlson A."/>
            <person name="Copeland A."/>
            <person name="Coutinho P.M."/>
            <person name="de Vries R.P."/>
            <person name="Ferreira P."/>
            <person name="Findley K."/>
            <person name="Foster B."/>
            <person name="Gaskell J."/>
            <person name="Glotzer D."/>
            <person name="Gorecki P."/>
            <person name="Heitman J."/>
            <person name="Hesse C."/>
            <person name="Hori C."/>
            <person name="Igarashi K."/>
            <person name="Jurgens J.A."/>
            <person name="Kallen N."/>
            <person name="Kersten P."/>
            <person name="Kohler A."/>
            <person name="Kuees U."/>
            <person name="Kumar T.K.A."/>
            <person name="Kuo A."/>
            <person name="LaButti K."/>
            <person name="Larrondo L.F."/>
            <person name="Lindquist E."/>
            <person name="Ling A."/>
            <person name="Lombard V."/>
            <person name="Lucas S."/>
            <person name="Lundell T."/>
            <person name="Martin R."/>
            <person name="McLaughlin D.J."/>
            <person name="Morgenstern I."/>
            <person name="Morin E."/>
            <person name="Murat C."/>
            <person name="Nagy L.G."/>
            <person name="Nolan M."/>
            <person name="Ohm R.A."/>
            <person name="Patyshakuliyeva A."/>
            <person name="Rokas A."/>
            <person name="Ruiz-Duenas F.J."/>
            <person name="Sabat G."/>
            <person name="Salamov A."/>
            <person name="Samejima M."/>
            <person name="Schmutz J."/>
            <person name="Slot J.C."/>
            <person name="St John F."/>
            <person name="Stenlid J."/>
            <person name="Sun H."/>
            <person name="Sun S."/>
            <person name="Syed K."/>
            <person name="Tsang A."/>
            <person name="Wiebenga A."/>
            <person name="Young D."/>
            <person name="Pisabarro A."/>
            <person name="Eastwood D.C."/>
            <person name="Martin F."/>
            <person name="Cullen D."/>
            <person name="Grigoriev I.V."/>
            <person name="Hibbett D.S."/>
        </authorList>
    </citation>
    <scope>NUCLEOTIDE SEQUENCE [LARGE SCALE GENOMIC DNA]</scope>
    <source>
        <strain evidence="9 10">MD-104</strain>
    </source>
</reference>
<keyword evidence="10" id="KW-1185">Reference proteome</keyword>
<feature type="transmembrane region" description="Helical" evidence="6">
    <location>
        <begin position="171"/>
        <end position="192"/>
    </location>
</feature>
<evidence type="ECO:0000256" key="1">
    <source>
        <dbReference type="ARBA" id="ARBA00004141"/>
    </source>
</evidence>
<feature type="domain" description="TM7S3/TM198-like" evidence="8">
    <location>
        <begin position="115"/>
        <end position="324"/>
    </location>
</feature>
<feature type="compositionally biased region" description="Low complexity" evidence="5">
    <location>
        <begin position="826"/>
        <end position="842"/>
    </location>
</feature>
<name>A0A2H3IV59_WOLCO</name>
<feature type="compositionally biased region" description="Basic and acidic residues" evidence="5">
    <location>
        <begin position="882"/>
        <end position="901"/>
    </location>
</feature>
<feature type="region of interest" description="Disordered" evidence="5">
    <location>
        <begin position="464"/>
        <end position="483"/>
    </location>
</feature>
<feature type="chain" id="PRO_5013850479" description="TM7S3/TM198-like domain-containing protein" evidence="7">
    <location>
        <begin position="19"/>
        <end position="901"/>
    </location>
</feature>
<keyword evidence="4 6" id="KW-0472">Membrane</keyword>
<feature type="transmembrane region" description="Helical" evidence="6">
    <location>
        <begin position="250"/>
        <end position="275"/>
    </location>
</feature>
<feature type="transmembrane region" description="Helical" evidence="6">
    <location>
        <begin position="110"/>
        <end position="129"/>
    </location>
</feature>
<evidence type="ECO:0000256" key="3">
    <source>
        <dbReference type="ARBA" id="ARBA00022989"/>
    </source>
</evidence>
<evidence type="ECO:0000256" key="5">
    <source>
        <dbReference type="SAM" id="MobiDB-lite"/>
    </source>
</evidence>
<feature type="compositionally biased region" description="Low complexity" evidence="5">
    <location>
        <begin position="516"/>
        <end position="531"/>
    </location>
</feature>
<evidence type="ECO:0000256" key="6">
    <source>
        <dbReference type="SAM" id="Phobius"/>
    </source>
</evidence>
<evidence type="ECO:0000256" key="4">
    <source>
        <dbReference type="ARBA" id="ARBA00023136"/>
    </source>
</evidence>
<dbReference type="EMBL" id="KB467831">
    <property type="protein sequence ID" value="PCH33856.1"/>
    <property type="molecule type" value="Genomic_DNA"/>
</dbReference>
<feature type="region of interest" description="Disordered" evidence="5">
    <location>
        <begin position="637"/>
        <end position="735"/>
    </location>
</feature>
<dbReference type="GO" id="GO:0016020">
    <property type="term" value="C:membrane"/>
    <property type="evidence" value="ECO:0007669"/>
    <property type="project" value="UniProtKB-SubCell"/>
</dbReference>
<feature type="compositionally biased region" description="Basic and acidic residues" evidence="5">
    <location>
        <begin position="365"/>
        <end position="378"/>
    </location>
</feature>
<evidence type="ECO:0000313" key="10">
    <source>
        <dbReference type="Proteomes" id="UP000218811"/>
    </source>
</evidence>
<feature type="region of interest" description="Disordered" evidence="5">
    <location>
        <begin position="751"/>
        <end position="901"/>
    </location>
</feature>
<keyword evidence="3 6" id="KW-1133">Transmembrane helix</keyword>
<feature type="compositionally biased region" description="Low complexity" evidence="5">
    <location>
        <begin position="855"/>
        <end position="868"/>
    </location>
</feature>
<organism evidence="9 10">
    <name type="scientific">Wolfiporia cocos (strain MD-104)</name>
    <name type="common">Brown rot fungus</name>
    <dbReference type="NCBI Taxonomy" id="742152"/>
    <lineage>
        <taxon>Eukaryota</taxon>
        <taxon>Fungi</taxon>
        <taxon>Dikarya</taxon>
        <taxon>Basidiomycota</taxon>
        <taxon>Agaricomycotina</taxon>
        <taxon>Agaricomycetes</taxon>
        <taxon>Polyporales</taxon>
        <taxon>Phaeolaceae</taxon>
        <taxon>Wolfiporia</taxon>
    </lineage>
</organism>
<feature type="signal peptide" evidence="7">
    <location>
        <begin position="1"/>
        <end position="18"/>
    </location>
</feature>
<dbReference type="STRING" id="742152.A0A2H3IV59"/>
<evidence type="ECO:0000313" key="9">
    <source>
        <dbReference type="EMBL" id="PCH33856.1"/>
    </source>
</evidence>
<sequence length="901" mass="97746">MFWPCLLALVYLLSAVSAQSSTASASARRSSSAASSTTAASTSLSLTTSYVTTSTTIQSGGQSVPVSTVITSVYNVTVTANASTSASSTSSSTASASATPIALDTKIDPAFGVLGALLILTGLPSAFLGHKNRWTSFFLIGVYTFALVCFVLIVKFGILQAVNPPDKTVRGLFVLACGVAGIAGGGIAIFFWQATRYFVGAWGGFVVAMWVQCFRAGGLISPIGFRWILYICLAAVGFVLCTLPKIHYQILLLSTSFVGATAIILGIDCFTTGGLKEFYMWNLGFTDLFPKFTNNGIKFPISQTMEIELGLIGAVSLMGIAVQFQVLKVLQEKLKDIKAESKRRNEEAEARAALRFNDLDREKAEWDREHPTFSKDGRSGSGLSQAYLLKDGDDRSTPSPEHRRASGHTLVDTPRQRYQSGVSDFLAAPPPADEINRSVSRGLQSPGVLPVLDLGTDIEQDVPQDYIADPDDSKVPKGKKKAPTAAELEDLKRKQELLAEIQTLRKSIEVLKTDTPDPSSSSNSRHPSFTSRRTLSYDLDTLSPAAPQHLRPPRQADPRARIQSMEMSNLSYAEGGGSIGRPTSAPLRDDDWDSYVRDRKLLQPPSGVTPPIPTTPIAPTPRIPVSPAVEEALLQRQRRESALSMSHLTPEMPPTTPSAPRDYFAAPAPRDYFASPAPQKTSSSGSDEPAVVRTGLRHNRSQSQGGVPVTILPPRRATTSPTPQPEAVATPWTNPTRTFEELAERHREKIKQLQEPVTRAEKEQAELQEAKARWERAKAREKAEVAKRQAEKAAVYSSKETAKHKAEHGDSKRKSRTLEQGGSRPLSADVLAAVSGAGASSSKRMSKMKVEDWQKQQQDAGLADGQQGSRAKRQSAVPFPETQDRSANARDRRRMPRDSPS</sequence>
<feature type="transmembrane region" description="Helical" evidence="6">
    <location>
        <begin position="136"/>
        <end position="159"/>
    </location>
</feature>
<feature type="region of interest" description="Disordered" evidence="5">
    <location>
        <begin position="510"/>
        <end position="532"/>
    </location>
</feature>
<evidence type="ECO:0000259" key="8">
    <source>
        <dbReference type="Pfam" id="PF13886"/>
    </source>
</evidence>
<evidence type="ECO:0000256" key="7">
    <source>
        <dbReference type="SAM" id="SignalP"/>
    </source>
</evidence>
<dbReference type="Proteomes" id="UP000218811">
    <property type="component" value="Unassembled WGS sequence"/>
</dbReference>
<keyword evidence="2 6" id="KW-0812">Transmembrane</keyword>
<comment type="subcellular location">
    <subcellularLocation>
        <location evidence="1">Membrane</location>
        <topology evidence="1">Multi-pass membrane protein</topology>
    </subcellularLocation>
</comment>
<evidence type="ECO:0000256" key="2">
    <source>
        <dbReference type="ARBA" id="ARBA00022692"/>
    </source>
</evidence>
<dbReference type="PANTHER" id="PTHR39469:SF1">
    <property type="entry name" value="DUF4203 DOMAIN-CONTAINING PROTEIN"/>
    <property type="match status" value="1"/>
</dbReference>
<dbReference type="AlphaFoldDB" id="A0A2H3IV59"/>
<dbReference type="InterPro" id="IPR025256">
    <property type="entry name" value="TM7S3/TM198-like_dom"/>
</dbReference>
<feature type="compositionally biased region" description="Basic and acidic residues" evidence="5">
    <location>
        <begin position="390"/>
        <end position="404"/>
    </location>
</feature>
<feature type="compositionally biased region" description="Pro residues" evidence="5">
    <location>
        <begin position="607"/>
        <end position="623"/>
    </location>
</feature>
<feature type="compositionally biased region" description="Basic and acidic residues" evidence="5">
    <location>
        <begin position="751"/>
        <end position="791"/>
    </location>
</feature>
<dbReference type="OrthoDB" id="102260at2759"/>
<gene>
    <name evidence="9" type="ORF">WOLCODRAFT_112667</name>
</gene>
<feature type="compositionally biased region" description="Basic and acidic residues" evidence="5">
    <location>
        <begin position="800"/>
        <end position="812"/>
    </location>
</feature>
<feature type="region of interest" description="Disordered" evidence="5">
    <location>
        <begin position="571"/>
        <end position="623"/>
    </location>
</feature>
<keyword evidence="7" id="KW-0732">Signal</keyword>
<dbReference type="OMA" id="MSTMKVE"/>